<protein>
    <submittedName>
        <fullName evidence="1">Uncharacterized protein</fullName>
    </submittedName>
</protein>
<dbReference type="InParanoid" id="A0A251RYF5"/>
<dbReference type="Proteomes" id="UP000215914">
    <property type="component" value="Chromosome 16"/>
</dbReference>
<dbReference type="AlphaFoldDB" id="A0A251RYF5"/>
<accession>A0A251RYF5</accession>
<gene>
    <name evidence="1" type="ORF">HannXRQ_Chr16g0511411</name>
</gene>
<evidence type="ECO:0000313" key="1">
    <source>
        <dbReference type="EMBL" id="OTF91500.1"/>
    </source>
</evidence>
<evidence type="ECO:0000313" key="2">
    <source>
        <dbReference type="Proteomes" id="UP000215914"/>
    </source>
</evidence>
<sequence length="51" mass="5807">MFSDSSDNPKSRLSREMFSDSVIPYIQTNPGCQEWDLSSPMVPLLATERRS</sequence>
<reference evidence="2" key="1">
    <citation type="journal article" date="2017" name="Nature">
        <title>The sunflower genome provides insights into oil metabolism, flowering and Asterid evolution.</title>
        <authorList>
            <person name="Badouin H."/>
            <person name="Gouzy J."/>
            <person name="Grassa C.J."/>
            <person name="Murat F."/>
            <person name="Staton S.E."/>
            <person name="Cottret L."/>
            <person name="Lelandais-Briere C."/>
            <person name="Owens G.L."/>
            <person name="Carrere S."/>
            <person name="Mayjonade B."/>
            <person name="Legrand L."/>
            <person name="Gill N."/>
            <person name="Kane N.C."/>
            <person name="Bowers J.E."/>
            <person name="Hubner S."/>
            <person name="Bellec A."/>
            <person name="Berard A."/>
            <person name="Berges H."/>
            <person name="Blanchet N."/>
            <person name="Boniface M.C."/>
            <person name="Brunel D."/>
            <person name="Catrice O."/>
            <person name="Chaidir N."/>
            <person name="Claudel C."/>
            <person name="Donnadieu C."/>
            <person name="Faraut T."/>
            <person name="Fievet G."/>
            <person name="Helmstetter N."/>
            <person name="King M."/>
            <person name="Knapp S.J."/>
            <person name="Lai Z."/>
            <person name="Le Paslier M.C."/>
            <person name="Lippi Y."/>
            <person name="Lorenzon L."/>
            <person name="Mandel J.R."/>
            <person name="Marage G."/>
            <person name="Marchand G."/>
            <person name="Marquand E."/>
            <person name="Bret-Mestries E."/>
            <person name="Morien E."/>
            <person name="Nambeesan S."/>
            <person name="Nguyen T."/>
            <person name="Pegot-Espagnet P."/>
            <person name="Pouilly N."/>
            <person name="Raftis F."/>
            <person name="Sallet E."/>
            <person name="Schiex T."/>
            <person name="Thomas J."/>
            <person name="Vandecasteele C."/>
            <person name="Vares D."/>
            <person name="Vear F."/>
            <person name="Vautrin S."/>
            <person name="Crespi M."/>
            <person name="Mangin B."/>
            <person name="Burke J.M."/>
            <person name="Salse J."/>
            <person name="Munos S."/>
            <person name="Vincourt P."/>
            <person name="Rieseberg L.H."/>
            <person name="Langlade N.B."/>
        </authorList>
    </citation>
    <scope>NUCLEOTIDE SEQUENCE [LARGE SCALE GENOMIC DNA]</scope>
    <source>
        <strain evidence="2">cv. SF193</strain>
    </source>
</reference>
<organism evidence="1 2">
    <name type="scientific">Helianthus annuus</name>
    <name type="common">Common sunflower</name>
    <dbReference type="NCBI Taxonomy" id="4232"/>
    <lineage>
        <taxon>Eukaryota</taxon>
        <taxon>Viridiplantae</taxon>
        <taxon>Streptophyta</taxon>
        <taxon>Embryophyta</taxon>
        <taxon>Tracheophyta</taxon>
        <taxon>Spermatophyta</taxon>
        <taxon>Magnoliopsida</taxon>
        <taxon>eudicotyledons</taxon>
        <taxon>Gunneridae</taxon>
        <taxon>Pentapetalae</taxon>
        <taxon>asterids</taxon>
        <taxon>campanulids</taxon>
        <taxon>Asterales</taxon>
        <taxon>Asteraceae</taxon>
        <taxon>Asteroideae</taxon>
        <taxon>Heliantheae alliance</taxon>
        <taxon>Heliantheae</taxon>
        <taxon>Helianthus</taxon>
    </lineage>
</organism>
<proteinExistence type="predicted"/>
<keyword evidence="2" id="KW-1185">Reference proteome</keyword>
<name>A0A251RYF5_HELAN</name>
<dbReference type="EMBL" id="CM007905">
    <property type="protein sequence ID" value="OTF91500.1"/>
    <property type="molecule type" value="Genomic_DNA"/>
</dbReference>